<evidence type="ECO:0000256" key="4">
    <source>
        <dbReference type="ARBA" id="ARBA00022490"/>
    </source>
</evidence>
<dbReference type="GO" id="GO:0004820">
    <property type="term" value="F:glycine-tRNA ligase activity"/>
    <property type="evidence" value="ECO:0007669"/>
    <property type="project" value="UniProtKB-UniRule"/>
</dbReference>
<evidence type="ECO:0000256" key="5">
    <source>
        <dbReference type="ARBA" id="ARBA00022598"/>
    </source>
</evidence>
<comment type="subcellular location">
    <subcellularLocation>
        <location evidence="1 11">Cytoplasm</location>
    </subcellularLocation>
</comment>
<dbReference type="GO" id="GO:0006426">
    <property type="term" value="P:glycyl-tRNA aminoacylation"/>
    <property type="evidence" value="ECO:0007669"/>
    <property type="project" value="UniProtKB-UniRule"/>
</dbReference>
<dbReference type="Pfam" id="PF05746">
    <property type="entry name" value="DALR_1"/>
    <property type="match status" value="1"/>
</dbReference>
<dbReference type="NCBIfam" id="TIGR00211">
    <property type="entry name" value="glyS"/>
    <property type="match status" value="1"/>
</dbReference>
<evidence type="ECO:0000313" key="14">
    <source>
        <dbReference type="Proteomes" id="UP000672602"/>
    </source>
</evidence>
<dbReference type="GO" id="GO:0006420">
    <property type="term" value="P:arginyl-tRNA aminoacylation"/>
    <property type="evidence" value="ECO:0007669"/>
    <property type="project" value="InterPro"/>
</dbReference>
<evidence type="ECO:0000256" key="11">
    <source>
        <dbReference type="HAMAP-Rule" id="MF_00255"/>
    </source>
</evidence>
<dbReference type="InterPro" id="IPR006194">
    <property type="entry name" value="Gly-tRNA-synth_heterodimer"/>
</dbReference>
<dbReference type="EMBL" id="JAGMWN010000003">
    <property type="protein sequence ID" value="MBP5857084.1"/>
    <property type="molecule type" value="Genomic_DNA"/>
</dbReference>
<keyword evidence="14" id="KW-1185">Reference proteome</keyword>
<dbReference type="InterPro" id="IPR008909">
    <property type="entry name" value="DALR_anticod-bd"/>
</dbReference>
<dbReference type="InterPro" id="IPR015944">
    <property type="entry name" value="Gly-tRNA-synth_bsu"/>
</dbReference>
<evidence type="ECO:0000256" key="1">
    <source>
        <dbReference type="ARBA" id="ARBA00004496"/>
    </source>
</evidence>
<comment type="similarity">
    <text evidence="2 11">Belongs to the class-II aminoacyl-tRNA synthetase family.</text>
</comment>
<comment type="subunit">
    <text evidence="3 11">Tetramer of two alpha and two beta subunits.</text>
</comment>
<reference evidence="13" key="1">
    <citation type="submission" date="2021-04" db="EMBL/GenBank/DDBJ databases">
        <authorList>
            <person name="Zhang D.-C."/>
        </authorList>
    </citation>
    <scope>NUCLEOTIDE SEQUENCE</scope>
    <source>
        <strain evidence="13">CGMCC 1.15697</strain>
    </source>
</reference>
<dbReference type="GO" id="GO:0004814">
    <property type="term" value="F:arginine-tRNA ligase activity"/>
    <property type="evidence" value="ECO:0007669"/>
    <property type="project" value="InterPro"/>
</dbReference>
<gene>
    <name evidence="11" type="primary">glyS</name>
    <name evidence="13" type="ORF">KAJ83_08690</name>
</gene>
<comment type="catalytic activity">
    <reaction evidence="10 11">
        <text>tRNA(Gly) + glycine + ATP = glycyl-tRNA(Gly) + AMP + diphosphate</text>
        <dbReference type="Rhea" id="RHEA:16013"/>
        <dbReference type="Rhea" id="RHEA-COMP:9664"/>
        <dbReference type="Rhea" id="RHEA-COMP:9683"/>
        <dbReference type="ChEBI" id="CHEBI:30616"/>
        <dbReference type="ChEBI" id="CHEBI:33019"/>
        <dbReference type="ChEBI" id="CHEBI:57305"/>
        <dbReference type="ChEBI" id="CHEBI:78442"/>
        <dbReference type="ChEBI" id="CHEBI:78522"/>
        <dbReference type="ChEBI" id="CHEBI:456215"/>
        <dbReference type="EC" id="6.1.1.14"/>
    </reaction>
</comment>
<dbReference type="Pfam" id="PF02092">
    <property type="entry name" value="tRNA_synt_2f"/>
    <property type="match status" value="1"/>
</dbReference>
<name>A0A8J7S1R5_9PROT</name>
<evidence type="ECO:0000256" key="10">
    <source>
        <dbReference type="ARBA" id="ARBA00047937"/>
    </source>
</evidence>
<dbReference type="SMART" id="SM00836">
    <property type="entry name" value="DALR_1"/>
    <property type="match status" value="1"/>
</dbReference>
<dbReference type="PRINTS" id="PR01045">
    <property type="entry name" value="TRNASYNTHGB"/>
</dbReference>
<evidence type="ECO:0000256" key="3">
    <source>
        <dbReference type="ARBA" id="ARBA00011209"/>
    </source>
</evidence>
<evidence type="ECO:0000256" key="9">
    <source>
        <dbReference type="ARBA" id="ARBA00023146"/>
    </source>
</evidence>
<evidence type="ECO:0000259" key="12">
    <source>
        <dbReference type="SMART" id="SM00836"/>
    </source>
</evidence>
<dbReference type="PROSITE" id="PS50861">
    <property type="entry name" value="AA_TRNA_LIGASE_II_GLYAB"/>
    <property type="match status" value="1"/>
</dbReference>
<evidence type="ECO:0000256" key="8">
    <source>
        <dbReference type="ARBA" id="ARBA00022917"/>
    </source>
</evidence>
<keyword evidence="8 11" id="KW-0648">Protein biosynthesis</keyword>
<dbReference type="Proteomes" id="UP000672602">
    <property type="component" value="Unassembled WGS sequence"/>
</dbReference>
<evidence type="ECO:0000256" key="7">
    <source>
        <dbReference type="ARBA" id="ARBA00022840"/>
    </source>
</evidence>
<sequence>MGAVGTVCPWRGRWRTGAVAELLIELFSEEIPARMQRPAAEDLRRLVTDALKAANLEHGETRCFWTPRRLTLVIDGLPEKQPDLKEEKKGPKVGAPDKAVEGFLKSAGLDSLDQCEQRETPKGPVWFAVIEKTGGATADVLPGIVRSAIRGVYWPKSMRWGEGQFRWVRPLHQVLAVFHGEKLEIPTINRRNLSEIERLDAWERLDDGVSESEKIQIVAESIGHRFLGEGSFKVSGFDDYAAKLRDAYVLLDPEERKQSIQDQIRTAADREGLTVKEDPALLDEVTNLVEWPVVLVGRIDDDFMDVPDEALTASMRGHQKYFSLLRPDGTLAPRFAVVANMETADEGARIRAGNERVLRARLADAKFFWDQDLSTKLEDRLPKLGKVIFHAKLGTVAERVERIASLAEVIAGHVEKCPANEARRAARLSKADLVSEMVGEFPELQGIMGRYYALAQNEPESVARAIAEHYSPAGPNDACPSAPVSTALALAEKIDTLVGFWLIDEKPTGSKDPFALRRAALGIIRIVLENGVRLPLTHLIAEAAALYAEQPHVEGDVRDLSELSADLLGFFADRMKAHYRSQGLRHDVVSAVFALKAEDDLLRLSARVAALTRFVESEDGANLLTAYRRAANILKAEEKKDDISYGARAVDRDALKLGAEKSLAHALEETGRLVARAIEGEDFEAAMRALAALRRPVDGFFDDVTVNAEQADLRANRLALLARIRTVMGNVADFSAIEG</sequence>
<dbReference type="SUPFAM" id="SSF109604">
    <property type="entry name" value="HD-domain/PDEase-like"/>
    <property type="match status" value="1"/>
</dbReference>
<dbReference type="GO" id="GO:0005829">
    <property type="term" value="C:cytosol"/>
    <property type="evidence" value="ECO:0007669"/>
    <property type="project" value="TreeGrafter"/>
</dbReference>
<dbReference type="EC" id="6.1.1.14" evidence="11"/>
<keyword evidence="6 11" id="KW-0547">Nucleotide-binding</keyword>
<feature type="domain" description="DALR anticodon binding" evidence="12">
    <location>
        <begin position="633"/>
        <end position="733"/>
    </location>
</feature>
<keyword evidence="9 11" id="KW-0030">Aminoacyl-tRNA synthetase</keyword>
<keyword evidence="7 11" id="KW-0067">ATP-binding</keyword>
<dbReference type="GO" id="GO:0005524">
    <property type="term" value="F:ATP binding"/>
    <property type="evidence" value="ECO:0007669"/>
    <property type="project" value="UniProtKB-UniRule"/>
</dbReference>
<dbReference type="Gene3D" id="1.10.730.10">
    <property type="entry name" value="Isoleucyl-tRNA Synthetase, Domain 1"/>
    <property type="match status" value="1"/>
</dbReference>
<proteinExistence type="inferred from homology"/>
<evidence type="ECO:0000313" key="13">
    <source>
        <dbReference type="EMBL" id="MBP5857084.1"/>
    </source>
</evidence>
<dbReference type="PANTHER" id="PTHR30075:SF2">
    <property type="entry name" value="GLYCINE--TRNA LIGASE, CHLOROPLASTIC_MITOCHONDRIAL 2"/>
    <property type="match status" value="1"/>
</dbReference>
<dbReference type="AlphaFoldDB" id="A0A8J7S1R5"/>
<evidence type="ECO:0000256" key="2">
    <source>
        <dbReference type="ARBA" id="ARBA00008226"/>
    </source>
</evidence>
<dbReference type="PANTHER" id="PTHR30075">
    <property type="entry name" value="GLYCYL-TRNA SYNTHETASE"/>
    <property type="match status" value="1"/>
</dbReference>
<protein>
    <recommendedName>
        <fullName evidence="11">Glycine--tRNA ligase beta subunit</fullName>
        <ecNumber evidence="11">6.1.1.14</ecNumber>
    </recommendedName>
    <alternativeName>
        <fullName evidence="11">Glycyl-tRNA synthetase beta subunit</fullName>
        <shortName evidence="11">GlyRS</shortName>
    </alternativeName>
</protein>
<keyword evidence="4 11" id="KW-0963">Cytoplasm</keyword>
<organism evidence="13 14">
    <name type="scientific">Marivibrio halodurans</name>
    <dbReference type="NCBI Taxonomy" id="2039722"/>
    <lineage>
        <taxon>Bacteria</taxon>
        <taxon>Pseudomonadati</taxon>
        <taxon>Pseudomonadota</taxon>
        <taxon>Alphaproteobacteria</taxon>
        <taxon>Rhodospirillales</taxon>
        <taxon>Rhodospirillaceae</taxon>
        <taxon>Marivibrio</taxon>
    </lineage>
</organism>
<keyword evidence="5 11" id="KW-0436">Ligase</keyword>
<comment type="caution">
    <text evidence="13">The sequence shown here is derived from an EMBL/GenBank/DDBJ whole genome shotgun (WGS) entry which is preliminary data.</text>
</comment>
<evidence type="ECO:0000256" key="6">
    <source>
        <dbReference type="ARBA" id="ARBA00022741"/>
    </source>
</evidence>
<dbReference type="HAMAP" id="MF_00255">
    <property type="entry name" value="Gly_tRNA_synth_beta"/>
    <property type="match status" value="1"/>
</dbReference>
<accession>A0A8J7S1R5</accession>